<dbReference type="SUPFAM" id="SSF48498">
    <property type="entry name" value="Tetracyclin repressor-like, C-terminal domain"/>
    <property type="match status" value="1"/>
</dbReference>
<dbReference type="PROSITE" id="PS50977">
    <property type="entry name" value="HTH_TETR_2"/>
    <property type="match status" value="1"/>
</dbReference>
<dbReference type="Proteomes" id="UP001596496">
    <property type="component" value="Unassembled WGS sequence"/>
</dbReference>
<comment type="caution">
    <text evidence="7">The sequence shown here is derived from an EMBL/GenBank/DDBJ whole genome shotgun (WGS) entry which is preliminary data.</text>
</comment>
<feature type="DNA-binding region" description="H-T-H motif" evidence="4">
    <location>
        <begin position="43"/>
        <end position="62"/>
    </location>
</feature>
<organism evidence="7 8">
    <name type="scientific">Sphaerisporangium rhizosphaerae</name>
    <dbReference type="NCBI Taxonomy" id="2269375"/>
    <lineage>
        <taxon>Bacteria</taxon>
        <taxon>Bacillati</taxon>
        <taxon>Actinomycetota</taxon>
        <taxon>Actinomycetes</taxon>
        <taxon>Streptosporangiales</taxon>
        <taxon>Streptosporangiaceae</taxon>
        <taxon>Sphaerisporangium</taxon>
    </lineage>
</organism>
<feature type="domain" description="HTH tetR-type" evidence="6">
    <location>
        <begin position="21"/>
        <end position="80"/>
    </location>
</feature>
<feature type="region of interest" description="Disordered" evidence="5">
    <location>
        <begin position="201"/>
        <end position="223"/>
    </location>
</feature>
<evidence type="ECO:0000313" key="7">
    <source>
        <dbReference type="EMBL" id="MFC7382434.1"/>
    </source>
</evidence>
<dbReference type="Pfam" id="PF00440">
    <property type="entry name" value="TetR_N"/>
    <property type="match status" value="1"/>
</dbReference>
<keyword evidence="2 4" id="KW-0238">DNA-binding</keyword>
<evidence type="ECO:0000256" key="4">
    <source>
        <dbReference type="PROSITE-ProRule" id="PRU00335"/>
    </source>
</evidence>
<evidence type="ECO:0000259" key="6">
    <source>
        <dbReference type="PROSITE" id="PS50977"/>
    </source>
</evidence>
<proteinExistence type="predicted"/>
<sequence>MSERPGDGSGEVAAGLRADALQNRNRIVEVARELFAARGLDVPMAAIARRAGVGVATLYRRFPTKESLVTEVFTDQFAACVAVVDQALADEDAWRGFCACVEKVCAMQAVDRGFSAAFITAFPNALDVDHEHGRALRGFAELTRRAQRDGRLRADFVPEDLTLLLMANGGIVAESRQAALAASRRLVAYLLDALRADGAGRAGPLPPPAPLRLHDVLRSGSGG</sequence>
<dbReference type="PRINTS" id="PR00455">
    <property type="entry name" value="HTHTETR"/>
</dbReference>
<dbReference type="PANTHER" id="PTHR30055">
    <property type="entry name" value="HTH-TYPE TRANSCRIPTIONAL REGULATOR RUTR"/>
    <property type="match status" value="1"/>
</dbReference>
<dbReference type="RefSeq" id="WP_380825684.1">
    <property type="nucleotide sequence ID" value="NZ_JBHTCG010000005.1"/>
</dbReference>
<dbReference type="Gene3D" id="1.10.357.10">
    <property type="entry name" value="Tetracycline Repressor, domain 2"/>
    <property type="match status" value="1"/>
</dbReference>
<accession>A0ABW2NZ41</accession>
<dbReference type="SUPFAM" id="SSF46689">
    <property type="entry name" value="Homeodomain-like"/>
    <property type="match status" value="1"/>
</dbReference>
<evidence type="ECO:0000313" key="8">
    <source>
        <dbReference type="Proteomes" id="UP001596496"/>
    </source>
</evidence>
<keyword evidence="3" id="KW-0804">Transcription</keyword>
<evidence type="ECO:0000256" key="5">
    <source>
        <dbReference type="SAM" id="MobiDB-lite"/>
    </source>
</evidence>
<name>A0ABW2NZ41_9ACTN</name>
<dbReference type="InterPro" id="IPR001647">
    <property type="entry name" value="HTH_TetR"/>
</dbReference>
<evidence type="ECO:0000256" key="1">
    <source>
        <dbReference type="ARBA" id="ARBA00023015"/>
    </source>
</evidence>
<evidence type="ECO:0000256" key="3">
    <source>
        <dbReference type="ARBA" id="ARBA00023163"/>
    </source>
</evidence>
<dbReference type="InterPro" id="IPR036271">
    <property type="entry name" value="Tet_transcr_reg_TetR-rel_C_sf"/>
</dbReference>
<keyword evidence="8" id="KW-1185">Reference proteome</keyword>
<evidence type="ECO:0000256" key="2">
    <source>
        <dbReference type="ARBA" id="ARBA00023125"/>
    </source>
</evidence>
<dbReference type="PANTHER" id="PTHR30055:SF234">
    <property type="entry name" value="HTH-TYPE TRANSCRIPTIONAL REGULATOR BETI"/>
    <property type="match status" value="1"/>
</dbReference>
<protein>
    <submittedName>
        <fullName evidence="7">TetR/AcrR family transcriptional regulator</fullName>
    </submittedName>
</protein>
<dbReference type="InterPro" id="IPR009057">
    <property type="entry name" value="Homeodomain-like_sf"/>
</dbReference>
<dbReference type="InterPro" id="IPR050109">
    <property type="entry name" value="HTH-type_TetR-like_transc_reg"/>
</dbReference>
<dbReference type="EMBL" id="JBHTCG010000005">
    <property type="protein sequence ID" value="MFC7382434.1"/>
    <property type="molecule type" value="Genomic_DNA"/>
</dbReference>
<keyword evidence="1" id="KW-0805">Transcription regulation</keyword>
<reference evidence="8" key="1">
    <citation type="journal article" date="2019" name="Int. J. Syst. Evol. Microbiol.">
        <title>The Global Catalogue of Microorganisms (GCM) 10K type strain sequencing project: providing services to taxonomists for standard genome sequencing and annotation.</title>
        <authorList>
            <consortium name="The Broad Institute Genomics Platform"/>
            <consortium name="The Broad Institute Genome Sequencing Center for Infectious Disease"/>
            <person name="Wu L."/>
            <person name="Ma J."/>
        </authorList>
    </citation>
    <scope>NUCLEOTIDE SEQUENCE [LARGE SCALE GENOMIC DNA]</scope>
    <source>
        <strain evidence="8">CECT 7649</strain>
    </source>
</reference>
<gene>
    <name evidence="7" type="ORF">ACFQSB_09495</name>
</gene>